<dbReference type="OrthoDB" id="17926at10239"/>
<protein>
    <submittedName>
        <fullName evidence="1">NS7a protein</fullName>
    </submittedName>
</protein>
<proteinExistence type="predicted"/>
<dbReference type="KEGG" id="vg:11945659"/>
<dbReference type="RefSeq" id="YP_005352868.1">
    <property type="nucleotide sequence ID" value="NC_016994.1"/>
</dbReference>
<organism evidence="1 2">
    <name type="scientific">Night heron coronavirus HKU19</name>
    <dbReference type="NCBI Taxonomy" id="1159904"/>
    <lineage>
        <taxon>Viruses</taxon>
        <taxon>Riboviria</taxon>
        <taxon>Orthornavirae</taxon>
        <taxon>Pisuviricota</taxon>
        <taxon>Pisoniviricetes</taxon>
        <taxon>Nidovirales</taxon>
        <taxon>Cornidovirineae</taxon>
        <taxon>Coronaviridae</taxon>
        <taxon>Orthocoronavirinae</taxon>
        <taxon>Deltacoronavirus</taxon>
        <taxon>Herdecovirus</taxon>
        <taxon>Deltacoronavirus nycticoracis</taxon>
    </lineage>
</organism>
<dbReference type="EMBL" id="JQ065047">
    <property type="protein sequence ID" value="AFD29231.1"/>
    <property type="molecule type" value="Genomic_RNA"/>
</dbReference>
<evidence type="ECO:0000313" key="2">
    <source>
        <dbReference type="Proteomes" id="UP000132721"/>
    </source>
</evidence>
<dbReference type="Proteomes" id="UP000132721">
    <property type="component" value="Segment"/>
</dbReference>
<accession>H9BR22</accession>
<keyword evidence="2" id="KW-1185">Reference proteome</keyword>
<gene>
    <name evidence="1" type="primary">NS7a</name>
</gene>
<sequence length="98" mass="10919">MCDHTLTPCSLNPSYYAETFDEAASKVLSELINTGTTNSSLARKVVGYDHIWKIHWQRSPGSSEGCCITVIQCLPGEAVWPMYLRSGLTYNIPNYTKS</sequence>
<dbReference type="GeneID" id="11945659"/>
<reference evidence="1 2" key="1">
    <citation type="journal article" date="2012" name="J. Virol.">
        <title>Discovery of seven novel Mammalian and avian coronaviruses in the genus deltacoronavirus supports bat coronaviruses as the gene source of alphacoronavirus and betacoronavirus and avian coronaviruses as the gene source of gammacoronavirus and deltacoronavirus.</title>
        <authorList>
            <person name="Woo P.C."/>
            <person name="Lau S.K."/>
            <person name="Lam C.S."/>
            <person name="Lau C.C."/>
            <person name="Tsang A.K."/>
            <person name="Lau J.H."/>
            <person name="Bai R."/>
            <person name="Teng J.L."/>
            <person name="Tsang C.C."/>
            <person name="Wang M."/>
            <person name="Zheng B.J."/>
            <person name="Chan K.H."/>
            <person name="Yuen K.Y."/>
        </authorList>
    </citation>
    <scope>NUCLEOTIDE SEQUENCE [LARGE SCALE GENOMIC DNA]</scope>
    <source>
        <strain evidence="1">HKU19-6918</strain>
    </source>
</reference>
<name>H9BR22_9NIDO</name>
<evidence type="ECO:0000313" key="1">
    <source>
        <dbReference type="EMBL" id="AFD29231.1"/>
    </source>
</evidence>